<feature type="region of interest" description="Disordered" evidence="1">
    <location>
        <begin position="20"/>
        <end position="64"/>
    </location>
</feature>
<reference evidence="2" key="1">
    <citation type="submission" date="2023-04" db="EMBL/GenBank/DDBJ databases">
        <title>Phytophthora fragariaefolia NBRC 109709.</title>
        <authorList>
            <person name="Ichikawa N."/>
            <person name="Sato H."/>
            <person name="Tonouchi N."/>
        </authorList>
    </citation>
    <scope>NUCLEOTIDE SEQUENCE</scope>
    <source>
        <strain evidence="2">NBRC 109709</strain>
    </source>
</reference>
<dbReference type="AlphaFoldDB" id="A0A9W7D9S3"/>
<evidence type="ECO:0000256" key="1">
    <source>
        <dbReference type="SAM" id="MobiDB-lite"/>
    </source>
</evidence>
<keyword evidence="3" id="KW-1185">Reference proteome</keyword>
<proteinExistence type="predicted"/>
<evidence type="ECO:0000313" key="3">
    <source>
        <dbReference type="Proteomes" id="UP001165121"/>
    </source>
</evidence>
<dbReference type="Proteomes" id="UP001165121">
    <property type="component" value="Unassembled WGS sequence"/>
</dbReference>
<feature type="compositionally biased region" description="Polar residues" evidence="1">
    <location>
        <begin position="29"/>
        <end position="47"/>
    </location>
</feature>
<dbReference type="EMBL" id="BSXT01005118">
    <property type="protein sequence ID" value="GMF59795.1"/>
    <property type="molecule type" value="Genomic_DNA"/>
</dbReference>
<feature type="compositionally biased region" description="Basic residues" evidence="1">
    <location>
        <begin position="51"/>
        <end position="64"/>
    </location>
</feature>
<protein>
    <submittedName>
        <fullName evidence="2">Unnamed protein product</fullName>
    </submittedName>
</protein>
<comment type="caution">
    <text evidence="2">The sequence shown here is derived from an EMBL/GenBank/DDBJ whole genome shotgun (WGS) entry which is preliminary data.</text>
</comment>
<sequence>MTTSNWIRRFMEYYWLRDVSGGPRDNVEQPVQTPHDNEASSVNTISESNHHKTGSARVRPKKSARGVRDLSLQLLFDAVQVGAPYVEFASPTEIACASS</sequence>
<accession>A0A9W7D9S3</accession>
<evidence type="ECO:0000313" key="2">
    <source>
        <dbReference type="EMBL" id="GMF59795.1"/>
    </source>
</evidence>
<name>A0A9W7D9S3_9STRA</name>
<organism evidence="2 3">
    <name type="scientific">Phytophthora fragariaefolia</name>
    <dbReference type="NCBI Taxonomy" id="1490495"/>
    <lineage>
        <taxon>Eukaryota</taxon>
        <taxon>Sar</taxon>
        <taxon>Stramenopiles</taxon>
        <taxon>Oomycota</taxon>
        <taxon>Peronosporomycetes</taxon>
        <taxon>Peronosporales</taxon>
        <taxon>Peronosporaceae</taxon>
        <taxon>Phytophthora</taxon>
    </lineage>
</organism>
<gene>
    <name evidence="2" type="ORF">Pfra01_002590900</name>
</gene>